<dbReference type="SUPFAM" id="SSF100950">
    <property type="entry name" value="NagB/RpiA/CoA transferase-like"/>
    <property type="match status" value="1"/>
</dbReference>
<evidence type="ECO:0000313" key="8">
    <source>
        <dbReference type="Proteomes" id="UP001165561"/>
    </source>
</evidence>
<feature type="domain" description="RNA polymerase sigma-70 region 4" evidence="6">
    <location>
        <begin position="14"/>
        <end position="45"/>
    </location>
</feature>
<evidence type="ECO:0000313" key="7">
    <source>
        <dbReference type="EMBL" id="MDD9205226.1"/>
    </source>
</evidence>
<feature type="non-terminal residue" evidence="7">
    <location>
        <position position="172"/>
    </location>
</feature>
<gene>
    <name evidence="7" type="ORF">PU560_01950</name>
</gene>
<dbReference type="InterPro" id="IPR037171">
    <property type="entry name" value="NagB/RpiA_transferase-like"/>
</dbReference>
<keyword evidence="4" id="KW-0804">Transcription</keyword>
<dbReference type="SUPFAM" id="SSF46689">
    <property type="entry name" value="Homeodomain-like"/>
    <property type="match status" value="1"/>
</dbReference>
<accession>A0ABT5TWF6</accession>
<keyword evidence="3" id="KW-0238">DNA-binding</keyword>
<dbReference type="InterPro" id="IPR009057">
    <property type="entry name" value="Homeodomain-like_sf"/>
</dbReference>
<feature type="domain" description="Sugar-binding" evidence="5">
    <location>
        <begin position="65"/>
        <end position="170"/>
    </location>
</feature>
<evidence type="ECO:0000259" key="5">
    <source>
        <dbReference type="Pfam" id="PF04198"/>
    </source>
</evidence>
<dbReference type="Proteomes" id="UP001165561">
    <property type="component" value="Unassembled WGS sequence"/>
</dbReference>
<evidence type="ECO:0000259" key="6">
    <source>
        <dbReference type="Pfam" id="PF04545"/>
    </source>
</evidence>
<comment type="caution">
    <text evidence="7">The sequence shown here is derived from an EMBL/GenBank/DDBJ whole genome shotgun (WGS) entry which is preliminary data.</text>
</comment>
<dbReference type="InterPro" id="IPR051054">
    <property type="entry name" value="SorC_transcr_regulators"/>
</dbReference>
<name>A0ABT5TWF6_9MICO</name>
<comment type="similarity">
    <text evidence="1">Belongs to the SorC transcriptional regulatory family.</text>
</comment>
<dbReference type="EMBL" id="JARACI010000357">
    <property type="protein sequence ID" value="MDD9205226.1"/>
    <property type="molecule type" value="Genomic_DNA"/>
</dbReference>
<sequence>MTRREDAVYEAALMYYLQDETMEAIARRMAVSRSTVSRLLARARETGVVRISLQQPGESSRAVSRDFERHFRVHAHVVPVREGATDVQRLEQVAVVAGRLVSGWMHPGTVLGIAWGTTLSAVTAHLTPHPCPGSAVVQLNGAANPVTSGIPYAGSIISAAAEAFDSSVHHFP</sequence>
<evidence type="ECO:0000256" key="4">
    <source>
        <dbReference type="ARBA" id="ARBA00023163"/>
    </source>
</evidence>
<dbReference type="InterPro" id="IPR007630">
    <property type="entry name" value="RNA_pol_sigma70_r4"/>
</dbReference>
<dbReference type="InterPro" id="IPR036388">
    <property type="entry name" value="WH-like_DNA-bd_sf"/>
</dbReference>
<keyword evidence="8" id="KW-1185">Reference proteome</keyword>
<dbReference type="Pfam" id="PF04198">
    <property type="entry name" value="Sugar-bind"/>
    <property type="match status" value="1"/>
</dbReference>
<evidence type="ECO:0000256" key="3">
    <source>
        <dbReference type="ARBA" id="ARBA00023125"/>
    </source>
</evidence>
<evidence type="ECO:0000256" key="2">
    <source>
        <dbReference type="ARBA" id="ARBA00023015"/>
    </source>
</evidence>
<dbReference type="PANTHER" id="PTHR34294">
    <property type="entry name" value="TRANSCRIPTIONAL REGULATOR-RELATED"/>
    <property type="match status" value="1"/>
</dbReference>
<keyword evidence="2" id="KW-0805">Transcription regulation</keyword>
<dbReference type="Gene3D" id="3.40.50.1360">
    <property type="match status" value="1"/>
</dbReference>
<organism evidence="7 8">
    <name type="scientific">Georgenia halotolerans</name>
    <dbReference type="NCBI Taxonomy" id="3028317"/>
    <lineage>
        <taxon>Bacteria</taxon>
        <taxon>Bacillati</taxon>
        <taxon>Actinomycetota</taxon>
        <taxon>Actinomycetes</taxon>
        <taxon>Micrococcales</taxon>
        <taxon>Bogoriellaceae</taxon>
        <taxon>Georgenia</taxon>
    </lineage>
</organism>
<dbReference type="Pfam" id="PF04545">
    <property type="entry name" value="Sigma70_r4"/>
    <property type="match status" value="1"/>
</dbReference>
<proteinExistence type="inferred from homology"/>
<dbReference type="InterPro" id="IPR007324">
    <property type="entry name" value="Sugar-bd_dom_put"/>
</dbReference>
<dbReference type="Gene3D" id="1.10.10.10">
    <property type="entry name" value="Winged helix-like DNA-binding domain superfamily/Winged helix DNA-binding domain"/>
    <property type="match status" value="1"/>
</dbReference>
<evidence type="ECO:0000256" key="1">
    <source>
        <dbReference type="ARBA" id="ARBA00010466"/>
    </source>
</evidence>
<protein>
    <submittedName>
        <fullName evidence="7">Sugar-binding domain-containing protein</fullName>
    </submittedName>
</protein>
<dbReference type="PANTHER" id="PTHR34294:SF1">
    <property type="entry name" value="TRANSCRIPTIONAL REGULATOR LSRR"/>
    <property type="match status" value="1"/>
</dbReference>
<reference evidence="7" key="1">
    <citation type="submission" date="2023-02" db="EMBL/GenBank/DDBJ databases">
        <title>Georgenia sp.10Sc9-8, isolated from a soil sample collected from the Taklamakan desert.</title>
        <authorList>
            <person name="Liu S."/>
        </authorList>
    </citation>
    <scope>NUCLEOTIDE SEQUENCE</scope>
    <source>
        <strain evidence="7">10Sc9-8</strain>
    </source>
</reference>